<gene>
    <name evidence="6" type="ORF">PR002_g24011</name>
</gene>
<dbReference type="EMBL" id="QXFU01002855">
    <property type="protein sequence ID" value="KAE8980803.1"/>
    <property type="molecule type" value="Genomic_DNA"/>
</dbReference>
<dbReference type="Proteomes" id="UP000435112">
    <property type="component" value="Unassembled WGS sequence"/>
</dbReference>
<organism evidence="6 7">
    <name type="scientific">Phytophthora rubi</name>
    <dbReference type="NCBI Taxonomy" id="129364"/>
    <lineage>
        <taxon>Eukaryota</taxon>
        <taxon>Sar</taxon>
        <taxon>Stramenopiles</taxon>
        <taxon>Oomycota</taxon>
        <taxon>Peronosporomycetes</taxon>
        <taxon>Peronosporales</taxon>
        <taxon>Peronosporaceae</taxon>
        <taxon>Phytophthora</taxon>
    </lineage>
</organism>
<comment type="domain">
    <text evidence="5">The RxLR-dEER motif acts to carry the protein into the host cell cytoplasm through binding to cell surface phosphatidylinositol-3-phosphate.</text>
</comment>
<evidence type="ECO:0000256" key="4">
    <source>
        <dbReference type="ARBA" id="ARBA00022729"/>
    </source>
</evidence>
<evidence type="ECO:0000256" key="5">
    <source>
        <dbReference type="RuleBase" id="RU367124"/>
    </source>
</evidence>
<evidence type="ECO:0000313" key="6">
    <source>
        <dbReference type="EMBL" id="KAE8980803.1"/>
    </source>
</evidence>
<protein>
    <recommendedName>
        <fullName evidence="5">RxLR effector protein</fullName>
    </recommendedName>
</protein>
<reference evidence="6 7" key="1">
    <citation type="submission" date="2018-09" db="EMBL/GenBank/DDBJ databases">
        <title>Genomic investigation of the strawberry pathogen Phytophthora fragariae indicates pathogenicity is determined by transcriptional variation in three key races.</title>
        <authorList>
            <person name="Adams T.M."/>
            <person name="Armitage A.D."/>
            <person name="Sobczyk M.K."/>
            <person name="Bates H.J."/>
            <person name="Dunwell J.M."/>
            <person name="Nellist C.F."/>
            <person name="Harrison R.J."/>
        </authorList>
    </citation>
    <scope>NUCLEOTIDE SEQUENCE [LARGE SCALE GENOMIC DNA]</scope>
    <source>
        <strain evidence="6 7">SCRP324</strain>
    </source>
</reference>
<comment type="function">
    <text evidence="5">Effector that suppresses plant defense responses during pathogen infection.</text>
</comment>
<feature type="chain" id="PRO_5045000494" description="RxLR effector protein" evidence="5">
    <location>
        <begin position="21"/>
        <end position="114"/>
    </location>
</feature>
<keyword evidence="3 5" id="KW-0964">Secreted</keyword>
<dbReference type="InterPro" id="IPR031825">
    <property type="entry name" value="RXLR"/>
</dbReference>
<sequence length="114" mass="13055">MRHIFIFALVIAATLHASDASPHPSTKDANAVVANEGLPAVVESNHAERGRLLRRVEKYEDDSDEERGISIKGLLKKLIPGRRYKVENKFRVNEIARREWYKKEAANFGYELKH</sequence>
<comment type="caution">
    <text evidence="6">The sequence shown here is derived from an EMBL/GenBank/DDBJ whole genome shotgun (WGS) entry which is preliminary data.</text>
</comment>
<dbReference type="AlphaFoldDB" id="A0A6A3IMK6"/>
<dbReference type="OrthoDB" id="10315446at2759"/>
<evidence type="ECO:0000256" key="1">
    <source>
        <dbReference type="ARBA" id="ARBA00004613"/>
    </source>
</evidence>
<feature type="signal peptide" evidence="5">
    <location>
        <begin position="1"/>
        <end position="20"/>
    </location>
</feature>
<keyword evidence="4 5" id="KW-0732">Signal</keyword>
<dbReference type="Pfam" id="PF16810">
    <property type="entry name" value="RXLR"/>
    <property type="match status" value="1"/>
</dbReference>
<evidence type="ECO:0000256" key="3">
    <source>
        <dbReference type="ARBA" id="ARBA00022525"/>
    </source>
</evidence>
<comment type="similarity">
    <text evidence="2 5">Belongs to the RxLR effector family.</text>
</comment>
<evidence type="ECO:0000256" key="2">
    <source>
        <dbReference type="ARBA" id="ARBA00010400"/>
    </source>
</evidence>
<name>A0A6A3IMK6_9STRA</name>
<proteinExistence type="inferred from homology"/>
<evidence type="ECO:0000313" key="7">
    <source>
        <dbReference type="Proteomes" id="UP000435112"/>
    </source>
</evidence>
<comment type="subcellular location">
    <subcellularLocation>
        <location evidence="1 5">Secreted</location>
    </subcellularLocation>
</comment>
<accession>A0A6A3IMK6</accession>